<evidence type="ECO:0000313" key="2">
    <source>
        <dbReference type="EMBL" id="AHZ89320.1"/>
    </source>
</evidence>
<organism evidence="2">
    <name type="scientific">uncultured bacterium 'pool 3 contig00022'</name>
    <dbReference type="NCBI Taxonomy" id="1497872"/>
    <lineage>
        <taxon>Bacteria</taxon>
        <taxon>environmental samples</taxon>
    </lineage>
</organism>
<evidence type="ECO:0000256" key="1">
    <source>
        <dbReference type="SAM" id="SignalP"/>
    </source>
</evidence>
<protein>
    <submittedName>
        <fullName evidence="2">Uncharacterized protein</fullName>
    </submittedName>
</protein>
<proteinExistence type="predicted"/>
<feature type="chain" id="PRO_5001583746" evidence="1">
    <location>
        <begin position="23"/>
        <end position="174"/>
    </location>
</feature>
<keyword evidence="1" id="KW-0732">Signal</keyword>
<reference evidence="2" key="1">
    <citation type="submission" date="2014-03" db="EMBL/GenBank/DDBJ databases">
        <title>CTD 241 fosmid library clone Pool3 contig00022.</title>
        <authorList>
            <person name="Pierechod M."/>
            <person name="Altermark B."/>
            <person name="Willassen N.P."/>
        </authorList>
    </citation>
    <scope>NUCLEOTIDE SEQUENCE</scope>
</reference>
<name>A0A059V8R9_9BACT</name>
<accession>A0A059V8R9</accession>
<dbReference type="EMBL" id="KJ538549">
    <property type="protein sequence ID" value="AHZ89320.1"/>
    <property type="molecule type" value="Genomic_DNA"/>
</dbReference>
<dbReference type="AlphaFoldDB" id="A0A059V8R9"/>
<feature type="signal peptide" evidence="1">
    <location>
        <begin position="1"/>
        <end position="22"/>
    </location>
</feature>
<sequence length="174" mass="19103">MKRLLVRAVGVVLVAAPSTAAAVISLDAAVVASSPQSPVTNYDDAMTCDRGSQEPRAPSVPPRNLPSIVDLEIKRVPFRAPPHRFVESRYADYDEALEFAVEIEGEIDMERAVTPVLLVGDVEVSYLEALGNRRYRFLAFPPEEKGMEEGDTVALAWPGEPQQARRSKHSYSPP</sequence>